<reference evidence="2" key="1">
    <citation type="journal article" date="2006" name="PLoS Biol.">
        <title>Macronuclear genome sequence of the ciliate Tetrahymena thermophila, a model eukaryote.</title>
        <authorList>
            <person name="Eisen J.A."/>
            <person name="Coyne R.S."/>
            <person name="Wu M."/>
            <person name="Wu D."/>
            <person name="Thiagarajan M."/>
            <person name="Wortman J.R."/>
            <person name="Badger J.H."/>
            <person name="Ren Q."/>
            <person name="Amedeo P."/>
            <person name="Jones K.M."/>
            <person name="Tallon L.J."/>
            <person name="Delcher A.L."/>
            <person name="Salzberg S.L."/>
            <person name="Silva J.C."/>
            <person name="Haas B.J."/>
            <person name="Majoros W.H."/>
            <person name="Farzad M."/>
            <person name="Carlton J.M."/>
            <person name="Smith R.K. Jr."/>
            <person name="Garg J."/>
            <person name="Pearlman R.E."/>
            <person name="Karrer K.M."/>
            <person name="Sun L."/>
            <person name="Manning G."/>
            <person name="Elde N.C."/>
            <person name="Turkewitz A.P."/>
            <person name="Asai D.J."/>
            <person name="Wilkes D.E."/>
            <person name="Wang Y."/>
            <person name="Cai H."/>
            <person name="Collins K."/>
            <person name="Stewart B.A."/>
            <person name="Lee S.R."/>
            <person name="Wilamowska K."/>
            <person name="Weinberg Z."/>
            <person name="Ruzzo W.L."/>
            <person name="Wloga D."/>
            <person name="Gaertig J."/>
            <person name="Frankel J."/>
            <person name="Tsao C.-C."/>
            <person name="Gorovsky M.A."/>
            <person name="Keeling P.J."/>
            <person name="Waller R.F."/>
            <person name="Patron N.J."/>
            <person name="Cherry J.M."/>
            <person name="Stover N.A."/>
            <person name="Krieger C.J."/>
            <person name="del Toro C."/>
            <person name="Ryder H.F."/>
            <person name="Williamson S.C."/>
            <person name="Barbeau R.A."/>
            <person name="Hamilton E.P."/>
            <person name="Orias E."/>
        </authorList>
    </citation>
    <scope>NUCLEOTIDE SEQUENCE [LARGE SCALE GENOMIC DNA]</scope>
    <source>
        <strain evidence="2">SB210</strain>
    </source>
</reference>
<organism evidence="1 2">
    <name type="scientific">Tetrahymena thermophila (strain SB210)</name>
    <dbReference type="NCBI Taxonomy" id="312017"/>
    <lineage>
        <taxon>Eukaryota</taxon>
        <taxon>Sar</taxon>
        <taxon>Alveolata</taxon>
        <taxon>Ciliophora</taxon>
        <taxon>Intramacronucleata</taxon>
        <taxon>Oligohymenophorea</taxon>
        <taxon>Hymenostomatida</taxon>
        <taxon>Tetrahymenina</taxon>
        <taxon>Tetrahymenidae</taxon>
        <taxon>Tetrahymena</taxon>
    </lineage>
</organism>
<keyword evidence="2" id="KW-1185">Reference proteome</keyword>
<dbReference type="EMBL" id="GG662857">
    <property type="protein sequence ID" value="EWS76623.1"/>
    <property type="molecule type" value="Genomic_DNA"/>
</dbReference>
<evidence type="ECO:0000313" key="1">
    <source>
        <dbReference type="EMBL" id="EWS76623.1"/>
    </source>
</evidence>
<dbReference type="GeneID" id="24437780"/>
<dbReference type="InParanoid" id="W7XHC7"/>
<gene>
    <name evidence="1" type="ORF">TTHERM_000197988</name>
</gene>
<dbReference type="Proteomes" id="UP000009168">
    <property type="component" value="Unassembled WGS sequence"/>
</dbReference>
<dbReference type="AlphaFoldDB" id="W7XHC7"/>
<proteinExistence type="predicted"/>
<dbReference type="KEGG" id="tet:TTHERM_000197988"/>
<dbReference type="RefSeq" id="XP_012650791.1">
    <property type="nucleotide sequence ID" value="XM_012795337.1"/>
</dbReference>
<evidence type="ECO:0000313" key="2">
    <source>
        <dbReference type="Proteomes" id="UP000009168"/>
    </source>
</evidence>
<name>W7XHC7_TETTS</name>
<protein>
    <submittedName>
        <fullName evidence="1">Uncharacterized protein</fullName>
    </submittedName>
</protein>
<accession>W7XHC7</accession>
<sequence length="91" mass="11124">MIISIIKYICALSWKKIGVTKVLIKSKIYHLFSNILTQLYLKKRDLSIDILFIHFWHWKGDKNKKYQKYFWFIHEFRQFFAITVFFLGGDT</sequence>